<dbReference type="InterPro" id="IPR002549">
    <property type="entry name" value="AI-2E-like"/>
</dbReference>
<evidence type="ECO:0000313" key="10">
    <source>
        <dbReference type="Proteomes" id="UP000051789"/>
    </source>
</evidence>
<feature type="transmembrane region" description="Helical" evidence="8">
    <location>
        <begin position="161"/>
        <end position="183"/>
    </location>
</feature>
<dbReference type="RefSeq" id="WP_056968857.1">
    <property type="nucleotide sequence ID" value="NZ_AYZK01000001.1"/>
</dbReference>
<evidence type="ECO:0000256" key="7">
    <source>
        <dbReference type="ARBA" id="ARBA00023136"/>
    </source>
</evidence>
<evidence type="ECO:0000313" key="9">
    <source>
        <dbReference type="EMBL" id="KRM87797.1"/>
    </source>
</evidence>
<evidence type="ECO:0000256" key="2">
    <source>
        <dbReference type="ARBA" id="ARBA00009773"/>
    </source>
</evidence>
<comment type="similarity">
    <text evidence="2">Belongs to the autoinducer-2 exporter (AI-2E) (TC 2.A.86) family.</text>
</comment>
<keyword evidence="5 8" id="KW-0812">Transmembrane</keyword>
<accession>A0A0R2C8Z3</accession>
<evidence type="ECO:0000256" key="4">
    <source>
        <dbReference type="ARBA" id="ARBA00022475"/>
    </source>
</evidence>
<feature type="transmembrane region" description="Helical" evidence="8">
    <location>
        <begin position="70"/>
        <end position="95"/>
    </location>
</feature>
<feature type="transmembrane region" description="Helical" evidence="8">
    <location>
        <begin position="40"/>
        <end position="58"/>
    </location>
</feature>
<dbReference type="EMBL" id="AYZK01000001">
    <property type="protein sequence ID" value="KRM87797.1"/>
    <property type="molecule type" value="Genomic_DNA"/>
</dbReference>
<gene>
    <name evidence="9" type="ORF">FD19_GL000073</name>
</gene>
<dbReference type="Proteomes" id="UP000051789">
    <property type="component" value="Unassembled WGS sequence"/>
</dbReference>
<evidence type="ECO:0000256" key="3">
    <source>
        <dbReference type="ARBA" id="ARBA00022448"/>
    </source>
</evidence>
<evidence type="ECO:0000256" key="8">
    <source>
        <dbReference type="SAM" id="Phobius"/>
    </source>
</evidence>
<name>A0A0R2C8Z3_9LACO</name>
<organism evidence="9 10">
    <name type="scientific">Lacticaseibacillus thailandensis DSM 22698 = JCM 13996</name>
    <dbReference type="NCBI Taxonomy" id="1423810"/>
    <lineage>
        <taxon>Bacteria</taxon>
        <taxon>Bacillati</taxon>
        <taxon>Bacillota</taxon>
        <taxon>Bacilli</taxon>
        <taxon>Lactobacillales</taxon>
        <taxon>Lactobacillaceae</taxon>
        <taxon>Lacticaseibacillus</taxon>
    </lineage>
</organism>
<keyword evidence="6 8" id="KW-1133">Transmembrane helix</keyword>
<evidence type="ECO:0000256" key="5">
    <source>
        <dbReference type="ARBA" id="ARBA00022692"/>
    </source>
</evidence>
<evidence type="ECO:0000256" key="6">
    <source>
        <dbReference type="ARBA" id="ARBA00022989"/>
    </source>
</evidence>
<keyword evidence="4" id="KW-1003">Cell membrane</keyword>
<dbReference type="PATRIC" id="fig|1423810.4.peg.73"/>
<dbReference type="AlphaFoldDB" id="A0A0R2C8Z3"/>
<comment type="caution">
    <text evidence="9">The sequence shown here is derived from an EMBL/GenBank/DDBJ whole genome shotgun (WGS) entry which is preliminary data.</text>
</comment>
<dbReference type="PANTHER" id="PTHR21716">
    <property type="entry name" value="TRANSMEMBRANE PROTEIN"/>
    <property type="match status" value="1"/>
</dbReference>
<protein>
    <submittedName>
        <fullName evidence="9">Permease</fullName>
    </submittedName>
</protein>
<dbReference type="Pfam" id="PF01594">
    <property type="entry name" value="AI-2E_transport"/>
    <property type="match status" value="1"/>
</dbReference>
<keyword evidence="7 8" id="KW-0472">Membrane</keyword>
<reference evidence="9 10" key="1">
    <citation type="journal article" date="2015" name="Genome Announc.">
        <title>Expanding the biotechnology potential of lactobacilli through comparative genomics of 213 strains and associated genera.</title>
        <authorList>
            <person name="Sun Z."/>
            <person name="Harris H.M."/>
            <person name="McCann A."/>
            <person name="Guo C."/>
            <person name="Argimon S."/>
            <person name="Zhang W."/>
            <person name="Yang X."/>
            <person name="Jeffery I.B."/>
            <person name="Cooney J.C."/>
            <person name="Kagawa T.F."/>
            <person name="Liu W."/>
            <person name="Song Y."/>
            <person name="Salvetti E."/>
            <person name="Wrobel A."/>
            <person name="Rasinkangas P."/>
            <person name="Parkhill J."/>
            <person name="Rea M.C."/>
            <person name="O'Sullivan O."/>
            <person name="Ritari J."/>
            <person name="Douillard F.P."/>
            <person name="Paul Ross R."/>
            <person name="Yang R."/>
            <person name="Briner A.E."/>
            <person name="Felis G.E."/>
            <person name="de Vos W.M."/>
            <person name="Barrangou R."/>
            <person name="Klaenhammer T.R."/>
            <person name="Caufield P.W."/>
            <person name="Cui Y."/>
            <person name="Zhang H."/>
            <person name="O'Toole P.W."/>
        </authorList>
    </citation>
    <scope>NUCLEOTIDE SEQUENCE [LARGE SCALE GENOMIC DNA]</scope>
    <source>
        <strain evidence="9 10">DSM 22698</strain>
    </source>
</reference>
<dbReference type="STRING" id="1423810.FD19_GL000073"/>
<feature type="transmembrane region" description="Helical" evidence="8">
    <location>
        <begin position="247"/>
        <end position="276"/>
    </location>
</feature>
<proteinExistence type="inferred from homology"/>
<keyword evidence="10" id="KW-1185">Reference proteome</keyword>
<feature type="transmembrane region" description="Helical" evidence="8">
    <location>
        <begin position="283"/>
        <end position="306"/>
    </location>
</feature>
<feature type="transmembrane region" description="Helical" evidence="8">
    <location>
        <begin position="12"/>
        <end position="34"/>
    </location>
</feature>
<comment type="subcellular location">
    <subcellularLocation>
        <location evidence="1">Cell membrane</location>
        <topology evidence="1">Multi-pass membrane protein</topology>
    </subcellularLocation>
</comment>
<sequence>MFERLRRSKLMFWSVEALIIVLIVVGLSSVSFIFQPVATFLSIWLIPLVSALFLYYMFHPFVKMMERMKVPHGVALTILMVVLAGLLYLIVVWAVPAMLRQLARLVLALPTMVQDLQQLLAKASHFTWYQDLHLDDAMGHINATKITTGILKATTAGLPDFLGSAVGTIFSVITVPIIFFYMLKDGHKFVPAVQRLFPNRVSDEVGEVFKRLNSTLSHYIAGQALECIFVGVMTGLGYWLIGQPYTLLLAIVAGVVTMVPYLGPYIGIIPALLVAVNMGWGHILAIVLVVIVVHVIDGNFIYPNIIGRSLDIHPVTIIIVLLLASHLYGLLGTILSIPLYAVAKNVVVYLWQLLQLRRRERIVQGTPEADSLSVSKEEKEHK</sequence>
<feature type="transmembrane region" description="Helical" evidence="8">
    <location>
        <begin position="318"/>
        <end position="351"/>
    </location>
</feature>
<evidence type="ECO:0000256" key="1">
    <source>
        <dbReference type="ARBA" id="ARBA00004651"/>
    </source>
</evidence>
<keyword evidence="3" id="KW-0813">Transport</keyword>
<dbReference type="GO" id="GO:0055085">
    <property type="term" value="P:transmembrane transport"/>
    <property type="evidence" value="ECO:0007669"/>
    <property type="project" value="TreeGrafter"/>
</dbReference>
<dbReference type="PANTHER" id="PTHR21716:SF53">
    <property type="entry name" value="PERMEASE PERM-RELATED"/>
    <property type="match status" value="1"/>
</dbReference>
<feature type="transmembrane region" description="Helical" evidence="8">
    <location>
        <begin position="219"/>
        <end position="241"/>
    </location>
</feature>
<dbReference type="GO" id="GO:0005886">
    <property type="term" value="C:plasma membrane"/>
    <property type="evidence" value="ECO:0007669"/>
    <property type="project" value="UniProtKB-SubCell"/>
</dbReference>